<dbReference type="PANTHER" id="PTHR10408">
    <property type="entry name" value="STEROL O-ACYLTRANSFERASE"/>
    <property type="match status" value="1"/>
</dbReference>
<feature type="transmembrane region" description="Helical" evidence="14">
    <location>
        <begin position="207"/>
        <end position="225"/>
    </location>
</feature>
<evidence type="ECO:0000256" key="1">
    <source>
        <dbReference type="ARBA" id="ARBA00004477"/>
    </source>
</evidence>
<keyword evidence="9 11" id="KW-0472">Membrane</keyword>
<dbReference type="GO" id="GO:0019432">
    <property type="term" value="P:triglyceride biosynthetic process"/>
    <property type="evidence" value="ECO:0007669"/>
    <property type="project" value="InterPro"/>
</dbReference>
<evidence type="ECO:0000256" key="14">
    <source>
        <dbReference type="SAM" id="Phobius"/>
    </source>
</evidence>
<name>A0AAE1R153_9SOLA</name>
<evidence type="ECO:0000256" key="11">
    <source>
        <dbReference type="PIRNR" id="PIRNR000439"/>
    </source>
</evidence>
<dbReference type="AlphaFoldDB" id="A0AAE1R153"/>
<evidence type="ECO:0000256" key="10">
    <source>
        <dbReference type="ARBA" id="ARBA00023315"/>
    </source>
</evidence>
<dbReference type="GO" id="GO:0004144">
    <property type="term" value="F:diacylglycerol O-acyltransferase activity"/>
    <property type="evidence" value="ECO:0007669"/>
    <property type="project" value="InterPro"/>
</dbReference>
<comment type="similarity">
    <text evidence="4 11">Belongs to the membrane-bound acyltransferase family. Sterol o-acyltransferase subfamily.</text>
</comment>
<keyword evidence="8 14" id="KW-1133">Transmembrane helix</keyword>
<evidence type="ECO:0000256" key="4">
    <source>
        <dbReference type="ARBA" id="ARBA00009010"/>
    </source>
</evidence>
<dbReference type="InterPro" id="IPR027251">
    <property type="entry name" value="Diacylglycerol_acylTrfase1"/>
</dbReference>
<proteinExistence type="inferred from homology"/>
<feature type="transmembrane region" description="Helical" evidence="14">
    <location>
        <begin position="410"/>
        <end position="429"/>
    </location>
</feature>
<gene>
    <name evidence="15" type="ORF">RND71_036459</name>
</gene>
<evidence type="ECO:0000256" key="13">
    <source>
        <dbReference type="SAM" id="MobiDB-lite"/>
    </source>
</evidence>
<keyword evidence="7 11" id="KW-0256">Endoplasmic reticulum</keyword>
<dbReference type="Proteomes" id="UP001291623">
    <property type="component" value="Unassembled WGS sequence"/>
</dbReference>
<accession>A0AAE1R153</accession>
<dbReference type="PIRSF" id="PIRSF000439">
    <property type="entry name" value="Oat_ACAT_DAG_ARE"/>
    <property type="match status" value="1"/>
</dbReference>
<evidence type="ECO:0000256" key="12">
    <source>
        <dbReference type="PIRSR" id="PIRSR000439-1"/>
    </source>
</evidence>
<feature type="transmembrane region" description="Helical" evidence="14">
    <location>
        <begin position="466"/>
        <end position="486"/>
    </location>
</feature>
<dbReference type="GO" id="GO:0005789">
    <property type="term" value="C:endoplasmic reticulum membrane"/>
    <property type="evidence" value="ECO:0007669"/>
    <property type="project" value="UniProtKB-SubCell"/>
</dbReference>
<feature type="transmembrane region" description="Helical" evidence="14">
    <location>
        <begin position="179"/>
        <end position="201"/>
    </location>
</feature>
<feature type="transmembrane region" description="Helical" evidence="14">
    <location>
        <begin position="338"/>
        <end position="360"/>
    </location>
</feature>
<feature type="transmembrane region" description="Helical" evidence="14">
    <location>
        <begin position="105"/>
        <end position="124"/>
    </location>
</feature>
<feature type="transmembrane region" description="Helical" evidence="14">
    <location>
        <begin position="148"/>
        <end position="167"/>
    </location>
</feature>
<evidence type="ECO:0000256" key="6">
    <source>
        <dbReference type="ARBA" id="ARBA00022692"/>
    </source>
</evidence>
<dbReference type="EMBL" id="JAVYJV010000020">
    <property type="protein sequence ID" value="KAK4343365.1"/>
    <property type="molecule type" value="Genomic_DNA"/>
</dbReference>
<feature type="active site" evidence="12">
    <location>
        <position position="422"/>
    </location>
</feature>
<feature type="transmembrane region" description="Helical" evidence="14">
    <location>
        <begin position="290"/>
        <end position="308"/>
    </location>
</feature>
<evidence type="ECO:0000256" key="9">
    <source>
        <dbReference type="ARBA" id="ARBA00023136"/>
    </source>
</evidence>
<feature type="region of interest" description="Disordered" evidence="13">
    <location>
        <begin position="1"/>
        <end position="69"/>
    </location>
</feature>
<feature type="compositionally biased region" description="Low complexity" evidence="13">
    <location>
        <begin position="39"/>
        <end position="48"/>
    </location>
</feature>
<dbReference type="PIRSF" id="PIRSF500231">
    <property type="entry name" value="Oat_dag"/>
    <property type="match status" value="1"/>
</dbReference>
<evidence type="ECO:0000256" key="2">
    <source>
        <dbReference type="ARBA" id="ARBA00004771"/>
    </source>
</evidence>
<dbReference type="Pfam" id="PF03062">
    <property type="entry name" value="MBOAT"/>
    <property type="match status" value="1"/>
</dbReference>
<evidence type="ECO:0000256" key="3">
    <source>
        <dbReference type="ARBA" id="ARBA00005189"/>
    </source>
</evidence>
<comment type="pathway">
    <text evidence="3">Lipid metabolism.</text>
</comment>
<dbReference type="PANTHER" id="PTHR10408:SF16">
    <property type="entry name" value="O-ACYLTRANSFERASE"/>
    <property type="match status" value="1"/>
</dbReference>
<comment type="subcellular location">
    <subcellularLocation>
        <location evidence="1 11">Endoplasmic reticulum membrane</location>
        <topology evidence="1 11">Multi-pass membrane protein</topology>
    </subcellularLocation>
</comment>
<evidence type="ECO:0000313" key="16">
    <source>
        <dbReference type="Proteomes" id="UP001291623"/>
    </source>
</evidence>
<evidence type="ECO:0000256" key="5">
    <source>
        <dbReference type="ARBA" id="ARBA00022679"/>
    </source>
</evidence>
<organism evidence="15 16">
    <name type="scientific">Anisodus tanguticus</name>
    <dbReference type="NCBI Taxonomy" id="243964"/>
    <lineage>
        <taxon>Eukaryota</taxon>
        <taxon>Viridiplantae</taxon>
        <taxon>Streptophyta</taxon>
        <taxon>Embryophyta</taxon>
        <taxon>Tracheophyta</taxon>
        <taxon>Spermatophyta</taxon>
        <taxon>Magnoliopsida</taxon>
        <taxon>eudicotyledons</taxon>
        <taxon>Gunneridae</taxon>
        <taxon>Pentapetalae</taxon>
        <taxon>asterids</taxon>
        <taxon>lamiids</taxon>
        <taxon>Solanales</taxon>
        <taxon>Solanaceae</taxon>
        <taxon>Solanoideae</taxon>
        <taxon>Hyoscyameae</taxon>
        <taxon>Anisodus</taxon>
    </lineage>
</organism>
<feature type="transmembrane region" description="Helical" evidence="14">
    <location>
        <begin position="435"/>
        <end position="454"/>
    </location>
</feature>
<evidence type="ECO:0000256" key="7">
    <source>
        <dbReference type="ARBA" id="ARBA00022824"/>
    </source>
</evidence>
<protein>
    <recommendedName>
        <fullName evidence="11">O-acyltransferase</fullName>
    </recommendedName>
</protein>
<dbReference type="InterPro" id="IPR014371">
    <property type="entry name" value="Oat_ACAT_DAG_ARE"/>
</dbReference>
<reference evidence="15" key="1">
    <citation type="submission" date="2023-12" db="EMBL/GenBank/DDBJ databases">
        <title>Genome assembly of Anisodus tanguticus.</title>
        <authorList>
            <person name="Wang Y.-J."/>
        </authorList>
    </citation>
    <scope>NUCLEOTIDE SEQUENCE</scope>
    <source>
        <strain evidence="15">KB-2021</strain>
        <tissue evidence="15">Leaf</tissue>
    </source>
</reference>
<keyword evidence="16" id="KW-1185">Reference proteome</keyword>
<keyword evidence="6 14" id="KW-0812">Transmembrane</keyword>
<feature type="compositionally biased region" description="Basic and acidic residues" evidence="13">
    <location>
        <begin position="54"/>
        <end position="69"/>
    </location>
</feature>
<dbReference type="InterPro" id="IPR004299">
    <property type="entry name" value="MBOAT_fam"/>
</dbReference>
<comment type="caution">
    <text evidence="15">The sequence shown here is derived from an EMBL/GenBank/DDBJ whole genome shotgun (WGS) entry which is preliminary data.</text>
</comment>
<evidence type="ECO:0000313" key="15">
    <source>
        <dbReference type="EMBL" id="KAK4343365.1"/>
    </source>
</evidence>
<comment type="pathway">
    <text evidence="2">Glycerolipid metabolism; triacylglycerol biosynthesis.</text>
</comment>
<sequence>MAINEPPESLASSSDDNNNLRRRRDGGAKSVDVVTELDSSSAEASSSSDGDGIQEERNEKVENEEDRKVNETTPLKYVYRASAPAHRRNKESPLSSAAIFKQSHAGLLNLCVVVLIAINSRLIIENLMKYGLLIGSGFWRSSTSVRDWPLLMCCLSLPIFPLAAFLVEKLAQKKYMNERVVVTLHIIITTAAILYPVLVILRRDSAFLSGNTLMLFACIVWMKLVSYAHTSYDMRQLAKSVDKGDNSEINYPYTVSFKSLAYFMVAPTLCYQLSYPRSACIRKGWLARQLIKLVIFTGLMGFMIEQYINPIVQMSQHPLKGDVLYAIETVLRLSLPNLYVWLCMFYCLFHLWLNILAELLRFGDREFYKDWWNAKTIDEYWRLWNMPVHKWMVRHIYFPCLRNGIPKGGAMVISFFISAVFHELCIAVPCRLFKFWAFLGIMFQVPLVILTNFLQNKLKNSNVGNMTFWFFFCILGQPMCMLLYYHDVMNRNGSAS</sequence>
<dbReference type="GO" id="GO:0009941">
    <property type="term" value="C:chloroplast envelope"/>
    <property type="evidence" value="ECO:0007669"/>
    <property type="project" value="TreeGrafter"/>
</dbReference>
<evidence type="ECO:0000256" key="8">
    <source>
        <dbReference type="ARBA" id="ARBA00022989"/>
    </source>
</evidence>
<keyword evidence="10 11" id="KW-0012">Acyltransferase</keyword>
<keyword evidence="5 11" id="KW-0808">Transferase</keyword>